<dbReference type="SUPFAM" id="SSF56529">
    <property type="entry name" value="FAH"/>
    <property type="match status" value="1"/>
</dbReference>
<evidence type="ECO:0000313" key="1">
    <source>
        <dbReference type="EMBL" id="MBB5685299.1"/>
    </source>
</evidence>
<keyword evidence="1" id="KW-0456">Lyase</keyword>
<gene>
    <name evidence="1" type="ORF">FHS49_001307</name>
</gene>
<evidence type="ECO:0000313" key="2">
    <source>
        <dbReference type="Proteomes" id="UP000549617"/>
    </source>
</evidence>
<sequence>MEGSQDQREHERIAEAFVSARRDAQGLPSYPGTIPEALESAYLVQDCAIAMTSDGIGGWKVGRIMPPLDAHYGSNRLAGPIFNASIVSADPQTPVSMPIFRDGFGAAEAELLLRIARDPDPAKLSYTLEEAAAMIDAVHVGIEIASSPFPGINDHGPAVTISDFGNNNGLVIGAPVPSEEVADCEGWPVSLLIDGVVAGTGTAAGLPDGPFGAVRFLLEMMASRGNALQAGQWVSTGAITGVHPVNVGAAVEARFGSSYAVHCTISAAAGANRS</sequence>
<proteinExistence type="predicted"/>
<organism evidence="1 2">
    <name type="scientific">Sphingobium boeckii</name>
    <dbReference type="NCBI Taxonomy" id="1082345"/>
    <lineage>
        <taxon>Bacteria</taxon>
        <taxon>Pseudomonadati</taxon>
        <taxon>Pseudomonadota</taxon>
        <taxon>Alphaproteobacteria</taxon>
        <taxon>Sphingomonadales</taxon>
        <taxon>Sphingomonadaceae</taxon>
        <taxon>Sphingobium</taxon>
    </lineage>
</organism>
<accession>A0A7W9AH07</accession>
<dbReference type="GO" id="GO:0008684">
    <property type="term" value="F:2-oxopent-4-enoate hydratase activity"/>
    <property type="evidence" value="ECO:0007669"/>
    <property type="project" value="UniProtKB-EC"/>
</dbReference>
<dbReference type="RefSeq" id="WP_184016533.1">
    <property type="nucleotide sequence ID" value="NZ_JACIJC010000002.1"/>
</dbReference>
<comment type="caution">
    <text evidence="1">The sequence shown here is derived from an EMBL/GenBank/DDBJ whole genome shotgun (WGS) entry which is preliminary data.</text>
</comment>
<dbReference type="PANTHER" id="PTHR30143:SF0">
    <property type="entry name" value="2-KETO-4-PENTENOATE HYDRATASE"/>
    <property type="match status" value="1"/>
</dbReference>
<keyword evidence="2" id="KW-1185">Reference proteome</keyword>
<dbReference type="EMBL" id="JACIJC010000002">
    <property type="protein sequence ID" value="MBB5685299.1"/>
    <property type="molecule type" value="Genomic_DNA"/>
</dbReference>
<name>A0A7W9AH07_9SPHN</name>
<dbReference type="GO" id="GO:0005737">
    <property type="term" value="C:cytoplasm"/>
    <property type="evidence" value="ECO:0007669"/>
    <property type="project" value="TreeGrafter"/>
</dbReference>
<dbReference type="PANTHER" id="PTHR30143">
    <property type="entry name" value="ACID HYDRATASE"/>
    <property type="match status" value="1"/>
</dbReference>
<dbReference type="Gene3D" id="3.90.850.10">
    <property type="entry name" value="Fumarylacetoacetase-like, C-terminal domain"/>
    <property type="match status" value="1"/>
</dbReference>
<dbReference type="InterPro" id="IPR036663">
    <property type="entry name" value="Fumarylacetoacetase_C_sf"/>
</dbReference>
<protein>
    <submittedName>
        <fullName evidence="1">2-keto-4-pentenoate hydratase</fullName>
        <ecNumber evidence="1">4.2.1.80</ecNumber>
    </submittedName>
</protein>
<dbReference type="InterPro" id="IPR050772">
    <property type="entry name" value="Hydratase-Decarb/MhpD_sf"/>
</dbReference>
<reference evidence="1 2" key="1">
    <citation type="submission" date="2020-08" db="EMBL/GenBank/DDBJ databases">
        <title>Genomic Encyclopedia of Type Strains, Phase IV (KMG-IV): sequencing the most valuable type-strain genomes for metagenomic binning, comparative biology and taxonomic classification.</title>
        <authorList>
            <person name="Goeker M."/>
        </authorList>
    </citation>
    <scope>NUCLEOTIDE SEQUENCE [LARGE SCALE GENOMIC DNA]</scope>
    <source>
        <strain evidence="1 2">DSM 25079</strain>
    </source>
</reference>
<dbReference type="AlphaFoldDB" id="A0A7W9AH07"/>
<dbReference type="Proteomes" id="UP000549617">
    <property type="component" value="Unassembled WGS sequence"/>
</dbReference>
<dbReference type="EC" id="4.2.1.80" evidence="1"/>